<dbReference type="PANTHER" id="PTHR46411:SF3">
    <property type="entry name" value="AAA+ ATPASE DOMAIN-CONTAINING PROTEIN"/>
    <property type="match status" value="1"/>
</dbReference>
<feature type="region of interest" description="Disordered" evidence="1">
    <location>
        <begin position="78"/>
        <end position="103"/>
    </location>
</feature>
<organism evidence="3 4">
    <name type="scientific">Macrophomina phaseolina</name>
    <dbReference type="NCBI Taxonomy" id="35725"/>
    <lineage>
        <taxon>Eukaryota</taxon>
        <taxon>Fungi</taxon>
        <taxon>Dikarya</taxon>
        <taxon>Ascomycota</taxon>
        <taxon>Pezizomycotina</taxon>
        <taxon>Dothideomycetes</taxon>
        <taxon>Dothideomycetes incertae sedis</taxon>
        <taxon>Botryosphaeriales</taxon>
        <taxon>Botryosphaeriaceae</taxon>
        <taxon>Macrophomina</taxon>
    </lineage>
</organism>
<dbReference type="Pfam" id="PF00004">
    <property type="entry name" value="AAA"/>
    <property type="match status" value="1"/>
</dbReference>
<evidence type="ECO:0000313" key="3">
    <source>
        <dbReference type="EMBL" id="KAH7053225.1"/>
    </source>
</evidence>
<dbReference type="GO" id="GO:0016787">
    <property type="term" value="F:hydrolase activity"/>
    <property type="evidence" value="ECO:0007669"/>
    <property type="project" value="UniProtKB-KW"/>
</dbReference>
<dbReference type="InterPro" id="IPR027417">
    <property type="entry name" value="P-loop_NTPase"/>
</dbReference>
<feature type="domain" description="AAA+ ATPase" evidence="2">
    <location>
        <begin position="504"/>
        <end position="629"/>
    </location>
</feature>
<dbReference type="InterPro" id="IPR054289">
    <property type="entry name" value="DUF7025"/>
</dbReference>
<evidence type="ECO:0000313" key="4">
    <source>
        <dbReference type="Proteomes" id="UP000774617"/>
    </source>
</evidence>
<gene>
    <name evidence="3" type="ORF">B0J12DRAFT_571174</name>
</gene>
<protein>
    <submittedName>
        <fullName evidence="3">P-loop containing nucleoside triphosphate hydrolase protein</fullName>
    </submittedName>
</protein>
<dbReference type="SMART" id="SM00382">
    <property type="entry name" value="AAA"/>
    <property type="match status" value="1"/>
</dbReference>
<accession>A0ABQ8GE34</accession>
<dbReference type="Gene3D" id="3.40.50.300">
    <property type="entry name" value="P-loop containing nucleotide triphosphate hydrolases"/>
    <property type="match status" value="1"/>
</dbReference>
<dbReference type="PANTHER" id="PTHR46411">
    <property type="entry name" value="FAMILY ATPASE, PUTATIVE-RELATED"/>
    <property type="match status" value="1"/>
</dbReference>
<keyword evidence="4" id="KW-1185">Reference proteome</keyword>
<feature type="region of interest" description="Disordered" evidence="1">
    <location>
        <begin position="763"/>
        <end position="783"/>
    </location>
</feature>
<dbReference type="SUPFAM" id="SSF52540">
    <property type="entry name" value="P-loop containing nucleoside triphosphate hydrolases"/>
    <property type="match status" value="1"/>
</dbReference>
<evidence type="ECO:0000259" key="2">
    <source>
        <dbReference type="SMART" id="SM00382"/>
    </source>
</evidence>
<comment type="caution">
    <text evidence="3">The sequence shown here is derived from an EMBL/GenBank/DDBJ whole genome shotgun (WGS) entry which is preliminary data.</text>
</comment>
<dbReference type="InterPro" id="IPR056599">
    <property type="entry name" value="AAA_lid_fung"/>
</dbReference>
<dbReference type="InterPro" id="IPR003959">
    <property type="entry name" value="ATPase_AAA_core"/>
</dbReference>
<dbReference type="EMBL" id="JAGTJR010000010">
    <property type="protein sequence ID" value="KAH7053225.1"/>
    <property type="molecule type" value="Genomic_DNA"/>
</dbReference>
<dbReference type="CDD" id="cd19481">
    <property type="entry name" value="RecA-like_protease"/>
    <property type="match status" value="1"/>
</dbReference>
<dbReference type="InterPro" id="IPR003593">
    <property type="entry name" value="AAA+_ATPase"/>
</dbReference>
<evidence type="ECO:0000256" key="1">
    <source>
        <dbReference type="SAM" id="MobiDB-lite"/>
    </source>
</evidence>
<keyword evidence="3" id="KW-0378">Hydrolase</keyword>
<proteinExistence type="predicted"/>
<reference evidence="3 4" key="1">
    <citation type="journal article" date="2021" name="Nat. Commun.">
        <title>Genetic determinants of endophytism in the Arabidopsis root mycobiome.</title>
        <authorList>
            <person name="Mesny F."/>
            <person name="Miyauchi S."/>
            <person name="Thiergart T."/>
            <person name="Pickel B."/>
            <person name="Atanasova L."/>
            <person name="Karlsson M."/>
            <person name="Huettel B."/>
            <person name="Barry K.W."/>
            <person name="Haridas S."/>
            <person name="Chen C."/>
            <person name="Bauer D."/>
            <person name="Andreopoulos W."/>
            <person name="Pangilinan J."/>
            <person name="LaButti K."/>
            <person name="Riley R."/>
            <person name="Lipzen A."/>
            <person name="Clum A."/>
            <person name="Drula E."/>
            <person name="Henrissat B."/>
            <person name="Kohler A."/>
            <person name="Grigoriev I.V."/>
            <person name="Martin F.M."/>
            <person name="Hacquard S."/>
        </authorList>
    </citation>
    <scope>NUCLEOTIDE SEQUENCE [LARGE SCALE GENOMIC DNA]</scope>
    <source>
        <strain evidence="3 4">MPI-SDFR-AT-0080</strain>
    </source>
</reference>
<dbReference type="Pfam" id="PF22942">
    <property type="entry name" value="DUF7025"/>
    <property type="match status" value="1"/>
</dbReference>
<feature type="compositionally biased region" description="Polar residues" evidence="1">
    <location>
        <begin position="92"/>
        <end position="101"/>
    </location>
</feature>
<dbReference type="Proteomes" id="UP000774617">
    <property type="component" value="Unassembled WGS sequence"/>
</dbReference>
<dbReference type="Pfam" id="PF23232">
    <property type="entry name" value="AAA_lid_13"/>
    <property type="match status" value="1"/>
</dbReference>
<name>A0ABQ8GE34_9PEZI</name>
<sequence length="783" mass="89391">MEVLTHLDPIERPSAPVVSAYENKVQYTVDFFERDGNYGNRFLYQKNYAAPISFRVAQEPNTTRSVLQEVKTIIRSQTARFRNPHPGHGADLQSSPPTYSAPSDELNRGDIVGQTSLHIHSNLLLNALRSVIQFQSLQPLRQSASMMGFPSEAPNQLTPEPVTDLENGIFLYPFKDLFFHRDDLKRYKASQDISRLRHTNEYNRHCDEHIDILLEYLDTNPNVRVDVAEDMFKRGVTTFKWVWLLLRPGAPVYVREGEGLLVTTDPTVLGFSRRSVEHSEPLEKALNCKVDLWNLDFNGRYLSRTTKTVQIPFFEGEKNISELSVFPTSRSGDANLQASLIERGKKFVDILRRSAVQEYSGPSGRDGVKRYNSSRLIVDYTDRPWEQPGWYKPHHSCKVDYNPGYGTRAYSDYDSIDLKQAGDLTDLQYMLCWSHVYGFSFQDRTYDLFAVHGLREATFNKDMIKDLIVADATKKMVMALCEVYDRNDQENNLFPTDLIRGKGEGRIILLHGAPGTGKTFTAELVAEYTARPLLTIPAADLGDEPGTMERTLQRFFRDAGRWDAILLLDEADVYVAKRTRDNHKTNVIVSVFLRALEYFKGILFLTTNRVGVFDVAFMTRIHVQISYPQLSSEARQQIWSSKILKLRDNHINGGQQFHCGEAVEEFLHYDSTLNELAWNGRQISSVFQTAVSLAVWDAKAGHQRRQIPILKVRHVKQVVKMSREFQDYRKQVMFGETTWAYNTRMRAGGPSPTLRANAIRKGIFHPTGPPGWADDSSETSSEA</sequence>